<organism evidence="2 3">
    <name type="scientific">Erythroxylum novogranatense</name>
    <dbReference type="NCBI Taxonomy" id="1862640"/>
    <lineage>
        <taxon>Eukaryota</taxon>
        <taxon>Viridiplantae</taxon>
        <taxon>Streptophyta</taxon>
        <taxon>Embryophyta</taxon>
        <taxon>Tracheophyta</taxon>
        <taxon>Spermatophyta</taxon>
        <taxon>Magnoliopsida</taxon>
        <taxon>eudicotyledons</taxon>
        <taxon>Gunneridae</taxon>
        <taxon>Pentapetalae</taxon>
        <taxon>rosids</taxon>
        <taxon>fabids</taxon>
        <taxon>Malpighiales</taxon>
        <taxon>Erythroxylaceae</taxon>
        <taxon>Erythroxylum</taxon>
    </lineage>
</organism>
<dbReference type="PANTHER" id="PTHR33130:SF43">
    <property type="entry name" value="OS01G0688600 PROTEIN"/>
    <property type="match status" value="1"/>
</dbReference>
<evidence type="ECO:0000313" key="3">
    <source>
        <dbReference type="Proteomes" id="UP001159364"/>
    </source>
</evidence>
<gene>
    <name evidence="2" type="ORF">K2173_008229</name>
</gene>
<sequence length="303" mass="34017">MVFSGDNVKEGVVVDNMAMGPEKSKPPLHNFNLHLKWGNQKYLRCKLPSAGGGVPADRHRITRSPPDKLVAAARSSDVHRFKPLKQPRVDGGEEGIEELGEKIMFDLKTSVERMKDAFFRKEAAEDGDGHNDMDVEEEIPARSLKKVATSSSTAVAAAATVVVAKDAEVRPWNLRTRRAPFKMPIGENSVAGNGSKVEEKRVGISSPFYSDVAKFPMIRGEKRERGAGDEKEKERPKFSVTLSKKEIEEDFMKMLGHRPPRRPKKRPRNVQKVMDVNYFPGLWLTEVTGDMYKVPEFTDNAKR</sequence>
<dbReference type="Proteomes" id="UP001159364">
    <property type="component" value="Unassembled WGS sequence"/>
</dbReference>
<dbReference type="EMBL" id="JAIWQS010000080">
    <property type="protein sequence ID" value="KAJ8747785.1"/>
    <property type="molecule type" value="Genomic_DNA"/>
</dbReference>
<dbReference type="Pfam" id="PF07797">
    <property type="entry name" value="DUF1639"/>
    <property type="match status" value="1"/>
</dbReference>
<evidence type="ECO:0000256" key="1">
    <source>
        <dbReference type="SAM" id="MobiDB-lite"/>
    </source>
</evidence>
<name>A0AAV8S6V7_9ROSI</name>
<proteinExistence type="predicted"/>
<dbReference type="PANTHER" id="PTHR33130">
    <property type="entry name" value="PUTATIVE (DUF1639)-RELATED"/>
    <property type="match status" value="1"/>
</dbReference>
<evidence type="ECO:0000313" key="2">
    <source>
        <dbReference type="EMBL" id="KAJ8747785.1"/>
    </source>
</evidence>
<accession>A0AAV8S6V7</accession>
<comment type="caution">
    <text evidence="2">The sequence shown here is derived from an EMBL/GenBank/DDBJ whole genome shotgun (WGS) entry which is preliminary data.</text>
</comment>
<dbReference type="InterPro" id="IPR012438">
    <property type="entry name" value="DUF1639"/>
</dbReference>
<protein>
    <submittedName>
        <fullName evidence="2">Uncharacterized protein</fullName>
    </submittedName>
</protein>
<keyword evidence="3" id="KW-1185">Reference proteome</keyword>
<feature type="region of interest" description="Disordered" evidence="1">
    <location>
        <begin position="221"/>
        <end position="240"/>
    </location>
</feature>
<reference evidence="2 3" key="1">
    <citation type="submission" date="2021-09" db="EMBL/GenBank/DDBJ databases">
        <title>Genomic insights and catalytic innovation underlie evolution of tropane alkaloids biosynthesis.</title>
        <authorList>
            <person name="Wang Y.-J."/>
            <person name="Tian T."/>
            <person name="Huang J.-P."/>
            <person name="Huang S.-X."/>
        </authorList>
    </citation>
    <scope>NUCLEOTIDE SEQUENCE [LARGE SCALE GENOMIC DNA]</scope>
    <source>
        <strain evidence="2">KIB-2018</strain>
        <tissue evidence="2">Leaf</tissue>
    </source>
</reference>
<dbReference type="AlphaFoldDB" id="A0AAV8S6V7"/>